<dbReference type="Gene3D" id="3.40.630.10">
    <property type="entry name" value="Zn peptidases"/>
    <property type="match status" value="1"/>
</dbReference>
<dbReference type="EMBL" id="HG917868">
    <property type="protein sequence ID" value="CDM67362.1"/>
    <property type="molecule type" value="Genomic_DNA"/>
</dbReference>
<evidence type="ECO:0000256" key="1">
    <source>
        <dbReference type="ARBA" id="ARBA00001947"/>
    </source>
</evidence>
<dbReference type="InterPro" id="IPR036264">
    <property type="entry name" value="Bact_exopeptidase_dim_dom"/>
</dbReference>
<keyword evidence="9" id="KW-1185">Reference proteome</keyword>
<keyword evidence="4" id="KW-0862">Zinc</keyword>
<dbReference type="InterPro" id="IPR010162">
    <property type="entry name" value="PepT-like"/>
</dbReference>
<dbReference type="STRING" id="1216932.CM240_0191"/>
<dbReference type="Proteomes" id="UP000019426">
    <property type="component" value="Chromosome M2/40_rep1"/>
</dbReference>
<evidence type="ECO:0000256" key="3">
    <source>
        <dbReference type="ARBA" id="ARBA00022801"/>
    </source>
</evidence>
<evidence type="ECO:0000259" key="7">
    <source>
        <dbReference type="Pfam" id="PF07687"/>
    </source>
</evidence>
<sequence length="367" mass="39450">MKEDRIVERFLEYVQIDSETKNEGEFAKRLKLDLEALGFEVYEDDAGKKVGSNTGNLIATLKGDKDAETIMFSCHMDTVSPGNGIKPVIKDNVIYSDGTTILGGDDKAGIAALLEAVVKIKEENISHGDIQFIFTIAEEGGLFGSKNLDYSKLKGNKCFVLDSGGDIGTIVTKGPAQDKISVVIKGKPAHAGVCPEEGISAIEIAAKAISNMKLLRIDENTTANIGKITGGVATNVVCPEVTIEAEARSTVIESLDSQTEHMVKTFERVAESFGGSVEVNVERMYGEFVIEENEEIVDKAKKAIKALGIEPIVTSTGGGSDTNIFNGNGIAAVNLSSGERAPHTLEEHVYIDDLKLLRDLVLELIKE</sequence>
<dbReference type="PIRSF" id="PIRSF001123">
    <property type="entry name" value="PepA_GA"/>
    <property type="match status" value="1"/>
</dbReference>
<dbReference type="AlphaFoldDB" id="W6RZA1"/>
<keyword evidence="2 6" id="KW-0479">Metal-binding</keyword>
<dbReference type="NCBIfam" id="TIGR01883">
    <property type="entry name" value="PepT-like"/>
    <property type="match status" value="1"/>
</dbReference>
<evidence type="ECO:0000256" key="6">
    <source>
        <dbReference type="PIRSR" id="PIRSR001123-2"/>
    </source>
</evidence>
<dbReference type="SUPFAM" id="SSF55031">
    <property type="entry name" value="Bacterial exopeptidase dimerisation domain"/>
    <property type="match status" value="1"/>
</dbReference>
<evidence type="ECO:0000313" key="9">
    <source>
        <dbReference type="Proteomes" id="UP000019426"/>
    </source>
</evidence>
<dbReference type="PANTHER" id="PTHR42994:SF2">
    <property type="entry name" value="PEPTIDASE"/>
    <property type="match status" value="1"/>
</dbReference>
<dbReference type="Gene3D" id="3.30.70.360">
    <property type="match status" value="1"/>
</dbReference>
<dbReference type="RefSeq" id="WP_044035829.1">
    <property type="nucleotide sequence ID" value="NZ_HG917868.1"/>
</dbReference>
<evidence type="ECO:0000313" key="8">
    <source>
        <dbReference type="EMBL" id="CDM67362.1"/>
    </source>
</evidence>
<feature type="binding site" evidence="6">
    <location>
        <position position="343"/>
    </location>
    <ligand>
        <name>Zn(2+)</name>
        <dbReference type="ChEBI" id="CHEBI:29105"/>
        <label>2</label>
    </ligand>
</feature>
<evidence type="ECO:0000256" key="4">
    <source>
        <dbReference type="ARBA" id="ARBA00022833"/>
    </source>
</evidence>
<dbReference type="SUPFAM" id="SSF53187">
    <property type="entry name" value="Zn-dependent exopeptidases"/>
    <property type="match status" value="1"/>
</dbReference>
<evidence type="ECO:0000256" key="5">
    <source>
        <dbReference type="PIRNR" id="PIRNR001123"/>
    </source>
</evidence>
<reference evidence="8 9" key="1">
    <citation type="submission" date="2013-11" db="EMBL/GenBank/DDBJ databases">
        <title>Complete genome sequence of Clostridum sp. M2/40.</title>
        <authorList>
            <person name="Wibberg D."/>
            <person name="Puehler A."/>
            <person name="Schlueter A."/>
        </authorList>
    </citation>
    <scope>NUCLEOTIDE SEQUENCE [LARGE SCALE GENOMIC DNA]</scope>
    <source>
        <strain evidence="9">M2/40</strain>
    </source>
</reference>
<dbReference type="HOGENOM" id="CLU_021802_6_0_9"/>
<dbReference type="GO" id="GO:0046872">
    <property type="term" value="F:metal ion binding"/>
    <property type="evidence" value="ECO:0007669"/>
    <property type="project" value="UniProtKB-UniRule"/>
</dbReference>
<protein>
    <submittedName>
        <fullName evidence="8">Putative Peptidase T-like protein</fullName>
    </submittedName>
</protein>
<dbReference type="eggNOG" id="COG2195">
    <property type="taxonomic scope" value="Bacteria"/>
</dbReference>
<comment type="cofactor">
    <cofactor evidence="1">
        <name>Zn(2+)</name>
        <dbReference type="ChEBI" id="CHEBI:29105"/>
    </cofactor>
</comment>
<dbReference type="InterPro" id="IPR002933">
    <property type="entry name" value="Peptidase_M20"/>
</dbReference>
<dbReference type="OrthoDB" id="9773892at2"/>
<comment type="similarity">
    <text evidence="5">Belongs to the peptidase M42 family.</text>
</comment>
<keyword evidence="3" id="KW-0378">Hydrolase</keyword>
<feature type="domain" description="Peptidase M20 dimerisation" evidence="7">
    <location>
        <begin position="182"/>
        <end position="270"/>
    </location>
</feature>
<dbReference type="MEROPS" id="M20.018"/>
<gene>
    <name evidence="8" type="primary">yqjE</name>
    <name evidence="8" type="ORF">CM240_0191</name>
</gene>
<comment type="cofactor">
    <cofactor evidence="6">
        <name>a divalent metal cation</name>
        <dbReference type="ChEBI" id="CHEBI:60240"/>
    </cofactor>
    <text evidence="6">Binds 2 divalent metal cations per subunit.</text>
</comment>
<accession>W6RZA1</accession>
<dbReference type="PANTHER" id="PTHR42994">
    <property type="entry name" value="PEPTIDASE T"/>
    <property type="match status" value="1"/>
</dbReference>
<dbReference type="InterPro" id="IPR008007">
    <property type="entry name" value="Peptidase_M42"/>
</dbReference>
<dbReference type="InterPro" id="IPR011650">
    <property type="entry name" value="Peptidase_M20_dimer"/>
</dbReference>
<name>W6RZA1_9CLOT</name>
<organism evidence="8 9">
    <name type="scientific">Clostridium bornimense</name>
    <dbReference type="NCBI Taxonomy" id="1216932"/>
    <lineage>
        <taxon>Bacteria</taxon>
        <taxon>Bacillati</taxon>
        <taxon>Bacillota</taxon>
        <taxon>Clostridia</taxon>
        <taxon>Eubacteriales</taxon>
        <taxon>Clostridiaceae</taxon>
        <taxon>Clostridium</taxon>
    </lineage>
</organism>
<evidence type="ECO:0000256" key="2">
    <source>
        <dbReference type="ARBA" id="ARBA00022723"/>
    </source>
</evidence>
<dbReference type="Pfam" id="PF07687">
    <property type="entry name" value="M20_dimer"/>
    <property type="match status" value="1"/>
</dbReference>
<dbReference type="GO" id="GO:0004177">
    <property type="term" value="F:aminopeptidase activity"/>
    <property type="evidence" value="ECO:0007669"/>
    <property type="project" value="UniProtKB-UniRule"/>
</dbReference>
<dbReference type="Pfam" id="PF01546">
    <property type="entry name" value="Peptidase_M20"/>
    <property type="match status" value="1"/>
</dbReference>
<dbReference type="PATRIC" id="fig|1216932.3.peg.171"/>
<proteinExistence type="inferred from homology"/>
<dbReference type="KEGG" id="clt:CM240_0191"/>